<evidence type="ECO:0000313" key="3">
    <source>
        <dbReference type="EMBL" id="GFQ93822.1"/>
    </source>
</evidence>
<name>A0A8X6G265_TRICU</name>
<dbReference type="Pfam" id="PF16746">
    <property type="entry name" value="BAR_3"/>
    <property type="match status" value="1"/>
</dbReference>
<dbReference type="Gene3D" id="1.20.1270.60">
    <property type="entry name" value="Arfaptin homology (AH) domain/BAR domain"/>
    <property type="match status" value="1"/>
</dbReference>
<reference evidence="3" key="1">
    <citation type="submission" date="2020-07" db="EMBL/GenBank/DDBJ databases">
        <title>Multicomponent nature underlies the extraordinary mechanical properties of spider dragline silk.</title>
        <authorList>
            <person name="Kono N."/>
            <person name="Nakamura H."/>
            <person name="Mori M."/>
            <person name="Yoshida Y."/>
            <person name="Ohtoshi R."/>
            <person name="Malay A.D."/>
            <person name="Moran D.A.P."/>
            <person name="Tomita M."/>
            <person name="Numata K."/>
            <person name="Arakawa K."/>
        </authorList>
    </citation>
    <scope>NUCLEOTIDE SEQUENCE</scope>
</reference>
<evidence type="ECO:0000313" key="4">
    <source>
        <dbReference type="Proteomes" id="UP000887116"/>
    </source>
</evidence>
<sequence length="260" mass="30416">MDTCEKGLQMLKRNNSTSGVEGNGDLYIMFLILGYIIFLSLKADATLETEQRQFSRSSLEYILFLQEVQERKKFEFVETILSFMYGWLTFYHEGHEVAKDFKSFSTDLQKKLQKTRENFDATHAEAKQLMIKLLEKPLDSGSLNKMFTRQGYLYLMEKKALGTTWTKHFCQYQKENHKFTMIPYSQTTGKVVTSRDRRRMLTIQIPACSNRKMADPDFNSIDPTPLSRKNTECSVLHLQYEAFRYLEAISQLLTIYLSTC</sequence>
<dbReference type="AlphaFoldDB" id="A0A8X6G265"/>
<dbReference type="GO" id="GO:0005737">
    <property type="term" value="C:cytoplasm"/>
    <property type="evidence" value="ECO:0007669"/>
    <property type="project" value="InterPro"/>
</dbReference>
<evidence type="ECO:0000259" key="2">
    <source>
        <dbReference type="Pfam" id="PF16746"/>
    </source>
</evidence>
<proteinExistence type="predicted"/>
<dbReference type="GO" id="GO:0005096">
    <property type="term" value="F:GTPase activator activity"/>
    <property type="evidence" value="ECO:0007669"/>
    <property type="project" value="InterPro"/>
</dbReference>
<keyword evidence="1" id="KW-0472">Membrane</keyword>
<feature type="transmembrane region" description="Helical" evidence="1">
    <location>
        <begin position="26"/>
        <end position="47"/>
    </location>
</feature>
<dbReference type="PANTHER" id="PTHR12552:SF1">
    <property type="entry name" value="RHO GTPASE-ACTIVATING PROTEIN GRAF"/>
    <property type="match status" value="1"/>
</dbReference>
<dbReference type="OrthoDB" id="3183924at2759"/>
<keyword evidence="4" id="KW-1185">Reference proteome</keyword>
<dbReference type="PANTHER" id="PTHR12552">
    <property type="entry name" value="OLIGOPHRENIN 1"/>
    <property type="match status" value="1"/>
</dbReference>
<accession>A0A8X6G265</accession>
<dbReference type="SUPFAM" id="SSF103657">
    <property type="entry name" value="BAR/IMD domain-like"/>
    <property type="match status" value="1"/>
</dbReference>
<organism evidence="3 4">
    <name type="scientific">Trichonephila clavata</name>
    <name type="common">Joro spider</name>
    <name type="synonym">Nephila clavata</name>
    <dbReference type="NCBI Taxonomy" id="2740835"/>
    <lineage>
        <taxon>Eukaryota</taxon>
        <taxon>Metazoa</taxon>
        <taxon>Ecdysozoa</taxon>
        <taxon>Arthropoda</taxon>
        <taxon>Chelicerata</taxon>
        <taxon>Arachnida</taxon>
        <taxon>Araneae</taxon>
        <taxon>Araneomorphae</taxon>
        <taxon>Entelegynae</taxon>
        <taxon>Araneoidea</taxon>
        <taxon>Nephilidae</taxon>
        <taxon>Trichonephila</taxon>
    </lineage>
</organism>
<keyword evidence="1" id="KW-0812">Transmembrane</keyword>
<gene>
    <name evidence="3" type="primary">arhgap26</name>
    <name evidence="3" type="ORF">TNCT_669971</name>
</gene>
<dbReference type="InterPro" id="IPR027267">
    <property type="entry name" value="AH/BAR_dom_sf"/>
</dbReference>
<keyword evidence="1" id="KW-1133">Transmembrane helix</keyword>
<comment type="caution">
    <text evidence="3">The sequence shown here is derived from an EMBL/GenBank/DDBJ whole genome shotgun (WGS) entry which is preliminary data.</text>
</comment>
<dbReference type="EMBL" id="BMAO01014254">
    <property type="protein sequence ID" value="GFQ93822.1"/>
    <property type="molecule type" value="Genomic_DNA"/>
</dbReference>
<protein>
    <submittedName>
        <fullName evidence="3">Rho GTPase-activating protein 26</fullName>
    </submittedName>
</protein>
<dbReference type="Proteomes" id="UP000887116">
    <property type="component" value="Unassembled WGS sequence"/>
</dbReference>
<dbReference type="InterPro" id="IPR047234">
    <property type="entry name" value="GRAF_fam"/>
</dbReference>
<dbReference type="InterPro" id="IPR004148">
    <property type="entry name" value="BAR_dom"/>
</dbReference>
<evidence type="ECO:0000256" key="1">
    <source>
        <dbReference type="SAM" id="Phobius"/>
    </source>
</evidence>
<feature type="domain" description="BAR" evidence="2">
    <location>
        <begin position="42"/>
        <end position="129"/>
    </location>
</feature>